<keyword evidence="2" id="KW-0808">Transferase</keyword>
<dbReference type="PROSITE" id="PS51186">
    <property type="entry name" value="GNAT"/>
    <property type="match status" value="1"/>
</dbReference>
<keyword evidence="2" id="KW-0012">Acyltransferase</keyword>
<dbReference type="InterPro" id="IPR000182">
    <property type="entry name" value="GNAT_dom"/>
</dbReference>
<sequence length="157" mass="17774">MTEQTRLVPMPQDRLAGWLDTTMDEYVESRVLAGDTRERAEQNRRESLEKWFPDGSPATGHLVWDVVDAEDTVVGYLWIGPFAPDSPEWWVFNVEIDEPHRRRGHARRALELGQDAARVAGAASIGLNVFGYNTGARALYEELGYETTAVQMRLPLD</sequence>
<dbReference type="Gene3D" id="3.40.630.30">
    <property type="match status" value="1"/>
</dbReference>
<dbReference type="InterPro" id="IPR016181">
    <property type="entry name" value="Acyl_CoA_acyltransferase"/>
</dbReference>
<feature type="domain" description="N-acetyltransferase" evidence="1">
    <location>
        <begin position="5"/>
        <end position="157"/>
    </location>
</feature>
<dbReference type="Pfam" id="PF00583">
    <property type="entry name" value="Acetyltransf_1"/>
    <property type="match status" value="1"/>
</dbReference>
<name>A0A942YEA7_9BACI</name>
<organism evidence="2">
    <name type="scientific">Neobacillus citreus</name>
    <dbReference type="NCBI Taxonomy" id="2833578"/>
    <lineage>
        <taxon>Bacteria</taxon>
        <taxon>Bacillati</taxon>
        <taxon>Bacillota</taxon>
        <taxon>Bacilli</taxon>
        <taxon>Bacillales</taxon>
        <taxon>Bacillaceae</taxon>
        <taxon>Neobacillus</taxon>
    </lineage>
</organism>
<dbReference type="AlphaFoldDB" id="A0A942YEA7"/>
<reference evidence="2" key="1">
    <citation type="submission" date="2021-05" db="EMBL/GenBank/DDBJ databases">
        <title>Novel Bacillus species.</title>
        <authorList>
            <person name="Liu G."/>
        </authorList>
    </citation>
    <scope>NUCLEOTIDE SEQUENCE</scope>
    <source>
        <strain evidence="2">FJAT-50051</strain>
    </source>
</reference>
<accession>A0A942YEA7</accession>
<evidence type="ECO:0000313" key="2">
    <source>
        <dbReference type="EMBL" id="MBS4187239.1"/>
    </source>
</evidence>
<dbReference type="SUPFAM" id="SSF55729">
    <property type="entry name" value="Acyl-CoA N-acyltransferases (Nat)"/>
    <property type="match status" value="1"/>
</dbReference>
<proteinExistence type="predicted"/>
<gene>
    <name evidence="2" type="ORF">KHB02_38375</name>
</gene>
<comment type="caution">
    <text evidence="2">The sequence shown here is derived from an EMBL/GenBank/DDBJ whole genome shotgun (WGS) entry which is preliminary data.</text>
</comment>
<dbReference type="GO" id="GO:0016747">
    <property type="term" value="F:acyltransferase activity, transferring groups other than amino-acyl groups"/>
    <property type="evidence" value="ECO:0007669"/>
    <property type="project" value="InterPro"/>
</dbReference>
<dbReference type="EC" id="2.3.1.-" evidence="2"/>
<dbReference type="EMBL" id="JAGYPE010000008">
    <property type="protein sequence ID" value="MBS4187239.1"/>
    <property type="molecule type" value="Genomic_DNA"/>
</dbReference>
<protein>
    <submittedName>
        <fullName evidence="2">GNAT family N-acetyltransferase</fullName>
        <ecNumber evidence="2">2.3.1.-</ecNumber>
    </submittedName>
</protein>
<evidence type="ECO:0000259" key="1">
    <source>
        <dbReference type="PROSITE" id="PS51186"/>
    </source>
</evidence>